<evidence type="ECO:0000256" key="5">
    <source>
        <dbReference type="ARBA" id="ARBA00022917"/>
    </source>
</evidence>
<keyword evidence="4 6" id="KW-0694">RNA-binding</keyword>
<dbReference type="OrthoDB" id="590761at2759"/>
<protein>
    <recommendedName>
        <fullName evidence="9">EIF-4F 25 kDa subunit</fullName>
    </recommendedName>
</protein>
<keyword evidence="5 6" id="KW-0648">Protein biosynthesis</keyword>
<comment type="similarity">
    <text evidence="1 6">Belongs to the eukaryotic initiation factor 4E family.</text>
</comment>
<evidence type="ECO:0000256" key="4">
    <source>
        <dbReference type="ARBA" id="ARBA00022884"/>
    </source>
</evidence>
<sequence length="201" mass="23112">MATAVTGQCQEGKAEEAPCELHPLQDSWTYYLFLFKSSGLWDESLEKVATFSTIEHFWSVMLHTDPPSGIANGTDVYMFRSEIQPRWEDPKNESGGRWLLNLSSSSPIDRYWEELLMLLVGCDWETDDEAEQICGAVFQPRTRGHKMAVWLSNSQDKDTILRIGRRIKERLNFPDKIYFQTVSEQKSFGRGKDITTGTYVL</sequence>
<keyword evidence="3" id="KW-0810">Translation regulation</keyword>
<evidence type="ECO:0000256" key="1">
    <source>
        <dbReference type="ARBA" id="ARBA00009860"/>
    </source>
</evidence>
<evidence type="ECO:0008006" key="9">
    <source>
        <dbReference type="Google" id="ProtNLM"/>
    </source>
</evidence>
<keyword evidence="8" id="KW-1185">Reference proteome</keyword>
<dbReference type="GO" id="GO:0006417">
    <property type="term" value="P:regulation of translation"/>
    <property type="evidence" value="ECO:0007669"/>
    <property type="project" value="UniProtKB-KW"/>
</dbReference>
<dbReference type="GO" id="GO:0016281">
    <property type="term" value="C:eukaryotic translation initiation factor 4F complex"/>
    <property type="evidence" value="ECO:0007669"/>
    <property type="project" value="TreeGrafter"/>
</dbReference>
<dbReference type="Gene3D" id="3.30.760.10">
    <property type="entry name" value="RNA Cap, Translation Initiation Factor Eif4e"/>
    <property type="match status" value="1"/>
</dbReference>
<dbReference type="GO" id="GO:0003743">
    <property type="term" value="F:translation initiation factor activity"/>
    <property type="evidence" value="ECO:0007669"/>
    <property type="project" value="UniProtKB-KW"/>
</dbReference>
<name>A0A4S2M8I3_OPIFE</name>
<dbReference type="Proteomes" id="UP000308267">
    <property type="component" value="Unassembled WGS sequence"/>
</dbReference>
<keyword evidence="2 6" id="KW-0396">Initiation factor</keyword>
<evidence type="ECO:0000313" key="7">
    <source>
        <dbReference type="EMBL" id="TGZ72705.1"/>
    </source>
</evidence>
<dbReference type="SUPFAM" id="SSF55418">
    <property type="entry name" value="eIF4e-like"/>
    <property type="match status" value="1"/>
</dbReference>
<proteinExistence type="inferred from homology"/>
<reference evidence="7 8" key="1">
    <citation type="journal article" date="2019" name="BMC Genomics">
        <title>New insights from Opisthorchis felineus genome: update on genomics of the epidemiologically important liver flukes.</title>
        <authorList>
            <person name="Ershov N.I."/>
            <person name="Mordvinov V.A."/>
            <person name="Prokhortchouk E.B."/>
            <person name="Pakharukova M.Y."/>
            <person name="Gunbin K.V."/>
            <person name="Ustyantsev K."/>
            <person name="Genaev M.A."/>
            <person name="Blinov A.G."/>
            <person name="Mazur A."/>
            <person name="Boulygina E."/>
            <person name="Tsygankova S."/>
            <person name="Khrameeva E."/>
            <person name="Chekanov N."/>
            <person name="Fan G."/>
            <person name="Xiao A."/>
            <person name="Zhang H."/>
            <person name="Xu X."/>
            <person name="Yang H."/>
            <person name="Solovyev V."/>
            <person name="Lee S.M."/>
            <person name="Liu X."/>
            <person name="Afonnikov D.A."/>
            <person name="Skryabin K.G."/>
        </authorList>
    </citation>
    <scope>NUCLEOTIDE SEQUENCE [LARGE SCALE GENOMIC DNA]</scope>
    <source>
        <strain evidence="7">AK-0245</strain>
        <tissue evidence="7">Whole organism</tissue>
    </source>
</reference>
<dbReference type="Pfam" id="PF01652">
    <property type="entry name" value="IF4E"/>
    <property type="match status" value="1"/>
</dbReference>
<gene>
    <name evidence="7" type="ORF">CRM22_001921</name>
</gene>
<comment type="caution">
    <text evidence="7">The sequence shown here is derived from an EMBL/GenBank/DDBJ whole genome shotgun (WGS) entry which is preliminary data.</text>
</comment>
<accession>A0A4S2M8I3</accession>
<dbReference type="InterPro" id="IPR023398">
    <property type="entry name" value="TIF_eIF4e-like"/>
</dbReference>
<dbReference type="PANTHER" id="PTHR11960">
    <property type="entry name" value="EUKARYOTIC TRANSLATION INITIATION FACTOR 4E RELATED"/>
    <property type="match status" value="1"/>
</dbReference>
<dbReference type="STRING" id="147828.A0A4S2M8I3"/>
<dbReference type="EMBL" id="SJOL01003391">
    <property type="protein sequence ID" value="TGZ72705.1"/>
    <property type="molecule type" value="Genomic_DNA"/>
</dbReference>
<evidence type="ECO:0000256" key="3">
    <source>
        <dbReference type="ARBA" id="ARBA00022845"/>
    </source>
</evidence>
<organism evidence="7 8">
    <name type="scientific">Opisthorchis felineus</name>
    <dbReference type="NCBI Taxonomy" id="147828"/>
    <lineage>
        <taxon>Eukaryota</taxon>
        <taxon>Metazoa</taxon>
        <taxon>Spiralia</taxon>
        <taxon>Lophotrochozoa</taxon>
        <taxon>Platyhelminthes</taxon>
        <taxon>Trematoda</taxon>
        <taxon>Digenea</taxon>
        <taxon>Opisthorchiida</taxon>
        <taxon>Opisthorchiata</taxon>
        <taxon>Opisthorchiidae</taxon>
        <taxon>Opisthorchis</taxon>
    </lineage>
</organism>
<dbReference type="AlphaFoldDB" id="A0A4S2M8I3"/>
<evidence type="ECO:0000256" key="2">
    <source>
        <dbReference type="ARBA" id="ARBA00022540"/>
    </source>
</evidence>
<evidence type="ECO:0000313" key="8">
    <source>
        <dbReference type="Proteomes" id="UP000308267"/>
    </source>
</evidence>
<dbReference type="PANTHER" id="PTHR11960:SF8">
    <property type="entry name" value="EUKARYOTIC TRANSLATION INITIATION FACTOR 4E1-RELATED"/>
    <property type="match status" value="1"/>
</dbReference>
<dbReference type="InterPro" id="IPR001040">
    <property type="entry name" value="TIF_eIF_4E"/>
</dbReference>
<dbReference type="GO" id="GO:0000340">
    <property type="term" value="F:RNA 7-methylguanosine cap binding"/>
    <property type="evidence" value="ECO:0007669"/>
    <property type="project" value="TreeGrafter"/>
</dbReference>
<evidence type="ECO:0000256" key="6">
    <source>
        <dbReference type="RuleBase" id="RU004374"/>
    </source>
</evidence>